<accession>A0A9W6W106</accession>
<feature type="transmembrane region" description="Helical" evidence="1">
    <location>
        <begin position="20"/>
        <end position="41"/>
    </location>
</feature>
<evidence type="ECO:0000256" key="1">
    <source>
        <dbReference type="SAM" id="Phobius"/>
    </source>
</evidence>
<reference evidence="2" key="1">
    <citation type="submission" date="2023-03" db="EMBL/GenBank/DDBJ databases">
        <title>Actinoallomurus iriomotensis NBRC 103684.</title>
        <authorList>
            <person name="Ichikawa N."/>
            <person name="Sato H."/>
            <person name="Tonouchi N."/>
        </authorList>
    </citation>
    <scope>NUCLEOTIDE SEQUENCE</scope>
    <source>
        <strain evidence="2">NBRC 103684</strain>
    </source>
</reference>
<evidence type="ECO:0000313" key="2">
    <source>
        <dbReference type="EMBL" id="GLY87425.1"/>
    </source>
</evidence>
<keyword evidence="1" id="KW-0812">Transmembrane</keyword>
<gene>
    <name evidence="2" type="ORF">Airi02_053540</name>
</gene>
<keyword evidence="1" id="KW-0472">Membrane</keyword>
<organism evidence="2 3">
    <name type="scientific">Actinoallomurus iriomotensis</name>
    <dbReference type="NCBI Taxonomy" id="478107"/>
    <lineage>
        <taxon>Bacteria</taxon>
        <taxon>Bacillati</taxon>
        <taxon>Actinomycetota</taxon>
        <taxon>Actinomycetes</taxon>
        <taxon>Streptosporangiales</taxon>
        <taxon>Thermomonosporaceae</taxon>
        <taxon>Actinoallomurus</taxon>
    </lineage>
</organism>
<sequence>MSEPGDDPEERSPGLPGERRPWLVACLVAVFVAAGLVTVLASGQNHDGEAKLVCERFVRGREAGADVRFSREKVRDLSSVRHVVTGTALVAGRPPAPYTCTVAHGGTSWNLISLTGI</sequence>
<keyword evidence="3" id="KW-1185">Reference proteome</keyword>
<protein>
    <submittedName>
        <fullName evidence="2">Uncharacterized protein</fullName>
    </submittedName>
</protein>
<dbReference type="RefSeq" id="WP_285576481.1">
    <property type="nucleotide sequence ID" value="NZ_BSTK01000008.1"/>
</dbReference>
<dbReference type="AlphaFoldDB" id="A0A9W6W106"/>
<dbReference type="EMBL" id="BSTK01000008">
    <property type="protein sequence ID" value="GLY87425.1"/>
    <property type="molecule type" value="Genomic_DNA"/>
</dbReference>
<name>A0A9W6W106_9ACTN</name>
<comment type="caution">
    <text evidence="2">The sequence shown here is derived from an EMBL/GenBank/DDBJ whole genome shotgun (WGS) entry which is preliminary data.</text>
</comment>
<evidence type="ECO:0000313" key="3">
    <source>
        <dbReference type="Proteomes" id="UP001165074"/>
    </source>
</evidence>
<dbReference type="Proteomes" id="UP001165074">
    <property type="component" value="Unassembled WGS sequence"/>
</dbReference>
<proteinExistence type="predicted"/>
<keyword evidence="1" id="KW-1133">Transmembrane helix</keyword>